<reference evidence="2 3" key="1">
    <citation type="submission" date="2024-05" db="EMBL/GenBank/DDBJ databases">
        <title>Three bacterial strains, DH-69, EH-24, and ECK-19 isolated from coastal sediments.</title>
        <authorList>
            <person name="Ye Y.-Q."/>
            <person name="Du Z.-J."/>
        </authorList>
    </citation>
    <scope>NUCLEOTIDE SEQUENCE [LARGE SCALE GENOMIC DNA]</scope>
    <source>
        <strain evidence="2 3">ECK-19</strain>
    </source>
</reference>
<dbReference type="EMBL" id="JBEHZE010000001">
    <property type="protein sequence ID" value="MEX6632015.1"/>
    <property type="molecule type" value="Genomic_DNA"/>
</dbReference>
<evidence type="ECO:0000313" key="3">
    <source>
        <dbReference type="Proteomes" id="UP001560685"/>
    </source>
</evidence>
<feature type="transmembrane region" description="Helical" evidence="1">
    <location>
        <begin position="127"/>
        <end position="147"/>
    </location>
</feature>
<accession>A0ABV3YZQ5</accession>
<sequence length="182" mass="19284">MLRRMDDQAQQTLDQIRVNIAFEKMVTSVLTGAALGGALTLLLELLGLAFGGFSFGGLLVAVLDTVLASFLIFLVGFFASVAIGAPLFISLEKNKRRNVWPYLAAAIAVSIVAFVLSVGGLPAATDFNLGIVARIFVPAIFVALMFARMMAPVWRAAEKAEADAAATQAGMGRNGTNIVRLH</sequence>
<feature type="transmembrane region" description="Helical" evidence="1">
    <location>
        <begin position="100"/>
        <end position="121"/>
    </location>
</feature>
<keyword evidence="3" id="KW-1185">Reference proteome</keyword>
<dbReference type="Proteomes" id="UP001560685">
    <property type="component" value="Unassembled WGS sequence"/>
</dbReference>
<evidence type="ECO:0008006" key="4">
    <source>
        <dbReference type="Google" id="ProtNLM"/>
    </source>
</evidence>
<proteinExistence type="predicted"/>
<name>A0ABV3YZQ5_9PROT</name>
<organism evidence="2 3">
    <name type="scientific">Hyphococcus lacteus</name>
    <dbReference type="NCBI Taxonomy" id="3143536"/>
    <lineage>
        <taxon>Bacteria</taxon>
        <taxon>Pseudomonadati</taxon>
        <taxon>Pseudomonadota</taxon>
        <taxon>Alphaproteobacteria</taxon>
        <taxon>Parvularculales</taxon>
        <taxon>Parvularculaceae</taxon>
        <taxon>Hyphococcus</taxon>
    </lineage>
</organism>
<evidence type="ECO:0000313" key="2">
    <source>
        <dbReference type="EMBL" id="MEX6632015.1"/>
    </source>
</evidence>
<keyword evidence="1" id="KW-0812">Transmembrane</keyword>
<feature type="transmembrane region" description="Helical" evidence="1">
    <location>
        <begin position="33"/>
        <end position="60"/>
    </location>
</feature>
<dbReference type="RefSeq" id="WP_369311677.1">
    <property type="nucleotide sequence ID" value="NZ_JBEHZE010000001.1"/>
</dbReference>
<gene>
    <name evidence="2" type="ORF">ABFZ84_00490</name>
</gene>
<protein>
    <recommendedName>
        <fullName evidence="4">Phage holin family protein</fullName>
    </recommendedName>
</protein>
<comment type="caution">
    <text evidence="2">The sequence shown here is derived from an EMBL/GenBank/DDBJ whole genome shotgun (WGS) entry which is preliminary data.</text>
</comment>
<keyword evidence="1" id="KW-0472">Membrane</keyword>
<evidence type="ECO:0000256" key="1">
    <source>
        <dbReference type="SAM" id="Phobius"/>
    </source>
</evidence>
<feature type="transmembrane region" description="Helical" evidence="1">
    <location>
        <begin position="66"/>
        <end position="88"/>
    </location>
</feature>
<keyword evidence="1" id="KW-1133">Transmembrane helix</keyword>